<dbReference type="Pfam" id="PF00856">
    <property type="entry name" value="SET"/>
    <property type="match status" value="1"/>
</dbReference>
<name>A0AAN7B4C4_9PEZI</name>
<accession>A0AAN7B4C4</accession>
<dbReference type="InterPro" id="IPR001214">
    <property type="entry name" value="SET_dom"/>
</dbReference>
<dbReference type="InterPro" id="IPR053185">
    <property type="entry name" value="SET_domain_protein"/>
</dbReference>
<feature type="domain" description="SET" evidence="2">
    <location>
        <begin position="337"/>
        <end position="489"/>
    </location>
</feature>
<dbReference type="PROSITE" id="PS50280">
    <property type="entry name" value="SET"/>
    <property type="match status" value="1"/>
</dbReference>
<dbReference type="InterPro" id="IPR046341">
    <property type="entry name" value="SET_dom_sf"/>
</dbReference>
<dbReference type="Gene3D" id="2.170.270.10">
    <property type="entry name" value="SET domain"/>
    <property type="match status" value="1"/>
</dbReference>
<evidence type="ECO:0000313" key="3">
    <source>
        <dbReference type="EMBL" id="KAK4210443.1"/>
    </source>
</evidence>
<organism evidence="3 4">
    <name type="scientific">Rhypophila decipiens</name>
    <dbReference type="NCBI Taxonomy" id="261697"/>
    <lineage>
        <taxon>Eukaryota</taxon>
        <taxon>Fungi</taxon>
        <taxon>Dikarya</taxon>
        <taxon>Ascomycota</taxon>
        <taxon>Pezizomycotina</taxon>
        <taxon>Sordariomycetes</taxon>
        <taxon>Sordariomycetidae</taxon>
        <taxon>Sordariales</taxon>
        <taxon>Naviculisporaceae</taxon>
        <taxon>Rhypophila</taxon>
    </lineage>
</organism>
<feature type="compositionally biased region" description="Basic and acidic residues" evidence="1">
    <location>
        <begin position="1"/>
        <end position="16"/>
    </location>
</feature>
<keyword evidence="4" id="KW-1185">Reference proteome</keyword>
<sequence length="635" mass="69439">MTDLVDQNRYHNERGGKGATPASGYGATSRDEPTGGIAGPSTSGASASHDDRTGGGAGPSTGGARAGTHSAGSTGGYESYSSSSSETQDWGKGKGKGKRKDTKKSKQLIAYGPPGDIPAVSRPAKRIHPETSSCRARFGADSRYAVRPDGDRAGRNQTNHDMLDQGTSAQIEIFLSPTIKYHEINADPFTMKPSYLLSLAPCACALEHLVSYQSPLSQNSGSCLWRLPPPQLACGLDELDITRSSRAVGGGKENGNQTGGSRQIPNNDKTSSPLPSPPKWEGPKECLQQFCIYYNHGFANGRGIVAITTAPNLSRLEAVEQALNKTKSSPTSSSEPQSFTLAEVKGKGLGLLASRPLTRSSPVMAKTPALLIHRSFLEGLPPSSEQQSLLDTAASYLPPALQKEFWSQMGHFGGHKILDIMATNSFQMNLDPKGQDQSAHHYGNYPEVSRFNHDCRPNVAFYIDKTTLRHTTTVVRPVEEGEELTISYLDVTRARVERQSRAKMAWGFECSCKQCALPAPLAKRSDERLEEIARMEKKLSDIYDKEVTPRLLERLVDMYEEERLQTKLASPYTLIALNYNMLGEDKMAKKYARLAYEALVIEHGETDAGDLEAMLGLERDPKGHFTWRARLKMRR</sequence>
<feature type="region of interest" description="Disordered" evidence="1">
    <location>
        <begin position="1"/>
        <end position="130"/>
    </location>
</feature>
<reference evidence="3" key="1">
    <citation type="journal article" date="2023" name="Mol. Phylogenet. Evol.">
        <title>Genome-scale phylogeny and comparative genomics of the fungal order Sordariales.</title>
        <authorList>
            <person name="Hensen N."/>
            <person name="Bonometti L."/>
            <person name="Westerberg I."/>
            <person name="Brannstrom I.O."/>
            <person name="Guillou S."/>
            <person name="Cros-Aarteil S."/>
            <person name="Calhoun S."/>
            <person name="Haridas S."/>
            <person name="Kuo A."/>
            <person name="Mondo S."/>
            <person name="Pangilinan J."/>
            <person name="Riley R."/>
            <person name="LaButti K."/>
            <person name="Andreopoulos B."/>
            <person name="Lipzen A."/>
            <person name="Chen C."/>
            <person name="Yan M."/>
            <person name="Daum C."/>
            <person name="Ng V."/>
            <person name="Clum A."/>
            <person name="Steindorff A."/>
            <person name="Ohm R.A."/>
            <person name="Martin F."/>
            <person name="Silar P."/>
            <person name="Natvig D.O."/>
            <person name="Lalanne C."/>
            <person name="Gautier V."/>
            <person name="Ament-Velasquez S.L."/>
            <person name="Kruys A."/>
            <person name="Hutchinson M.I."/>
            <person name="Powell A.J."/>
            <person name="Barry K."/>
            <person name="Miller A.N."/>
            <person name="Grigoriev I.V."/>
            <person name="Debuchy R."/>
            <person name="Gladieux P."/>
            <person name="Hiltunen Thoren M."/>
            <person name="Johannesson H."/>
        </authorList>
    </citation>
    <scope>NUCLEOTIDE SEQUENCE</scope>
    <source>
        <strain evidence="3">PSN293</strain>
    </source>
</reference>
<dbReference type="SMART" id="SM00317">
    <property type="entry name" value="SET"/>
    <property type="match status" value="1"/>
</dbReference>
<evidence type="ECO:0000313" key="4">
    <source>
        <dbReference type="Proteomes" id="UP001301769"/>
    </source>
</evidence>
<evidence type="ECO:0000256" key="1">
    <source>
        <dbReference type="SAM" id="MobiDB-lite"/>
    </source>
</evidence>
<comment type="caution">
    <text evidence="3">The sequence shown here is derived from an EMBL/GenBank/DDBJ whole genome shotgun (WGS) entry which is preliminary data.</text>
</comment>
<feature type="region of interest" description="Disordered" evidence="1">
    <location>
        <begin position="246"/>
        <end position="279"/>
    </location>
</feature>
<reference evidence="3" key="2">
    <citation type="submission" date="2023-05" db="EMBL/GenBank/DDBJ databases">
        <authorList>
            <consortium name="Lawrence Berkeley National Laboratory"/>
            <person name="Steindorff A."/>
            <person name="Hensen N."/>
            <person name="Bonometti L."/>
            <person name="Westerberg I."/>
            <person name="Brannstrom I.O."/>
            <person name="Guillou S."/>
            <person name="Cros-Aarteil S."/>
            <person name="Calhoun S."/>
            <person name="Haridas S."/>
            <person name="Kuo A."/>
            <person name="Mondo S."/>
            <person name="Pangilinan J."/>
            <person name="Riley R."/>
            <person name="Labutti K."/>
            <person name="Andreopoulos B."/>
            <person name="Lipzen A."/>
            <person name="Chen C."/>
            <person name="Yanf M."/>
            <person name="Daum C."/>
            <person name="Ng V."/>
            <person name="Clum A."/>
            <person name="Ohm R."/>
            <person name="Martin F."/>
            <person name="Silar P."/>
            <person name="Natvig D."/>
            <person name="Lalanne C."/>
            <person name="Gautier V."/>
            <person name="Ament-Velasquez S.L."/>
            <person name="Kruys A."/>
            <person name="Hutchinson M.I."/>
            <person name="Powell A.J."/>
            <person name="Barry K."/>
            <person name="Miller A.N."/>
            <person name="Grigoriev I.V."/>
            <person name="Debuchy R."/>
            <person name="Gladieux P."/>
            <person name="Thoren M.H."/>
            <person name="Johannesson H."/>
        </authorList>
    </citation>
    <scope>NUCLEOTIDE SEQUENCE</scope>
    <source>
        <strain evidence="3">PSN293</strain>
    </source>
</reference>
<feature type="compositionally biased region" description="Basic residues" evidence="1">
    <location>
        <begin position="93"/>
        <end position="106"/>
    </location>
</feature>
<dbReference type="EMBL" id="MU858174">
    <property type="protein sequence ID" value="KAK4210443.1"/>
    <property type="molecule type" value="Genomic_DNA"/>
</dbReference>
<evidence type="ECO:0000259" key="2">
    <source>
        <dbReference type="PROSITE" id="PS50280"/>
    </source>
</evidence>
<feature type="compositionally biased region" description="Low complexity" evidence="1">
    <location>
        <begin position="76"/>
        <end position="87"/>
    </location>
</feature>
<dbReference type="PANTHER" id="PTHR47332">
    <property type="entry name" value="SET DOMAIN-CONTAINING PROTEIN 5"/>
    <property type="match status" value="1"/>
</dbReference>
<protein>
    <recommendedName>
        <fullName evidence="2">SET domain-containing protein</fullName>
    </recommendedName>
</protein>
<gene>
    <name evidence="3" type="ORF">QBC37DRAFT_390460</name>
</gene>
<dbReference type="Proteomes" id="UP001301769">
    <property type="component" value="Unassembled WGS sequence"/>
</dbReference>
<proteinExistence type="predicted"/>
<dbReference type="SUPFAM" id="SSF82199">
    <property type="entry name" value="SET domain"/>
    <property type="match status" value="1"/>
</dbReference>
<feature type="compositionally biased region" description="Gly residues" evidence="1">
    <location>
        <begin position="54"/>
        <end position="65"/>
    </location>
</feature>
<dbReference type="AlphaFoldDB" id="A0AAN7B4C4"/>
<dbReference type="CDD" id="cd20071">
    <property type="entry name" value="SET_SMYD"/>
    <property type="match status" value="1"/>
</dbReference>
<dbReference type="PANTHER" id="PTHR47332:SF6">
    <property type="entry name" value="SET DOMAIN-CONTAINING PROTEIN"/>
    <property type="match status" value="1"/>
</dbReference>
<feature type="compositionally biased region" description="Polar residues" evidence="1">
    <location>
        <begin position="261"/>
        <end position="273"/>
    </location>
</feature>